<proteinExistence type="predicted"/>
<dbReference type="AlphaFoldDB" id="A0A2J8LZB6"/>
<accession>A0A2J8LZB6</accession>
<dbReference type="PANTHER" id="PTHR32215:SF0">
    <property type="entry name" value="CILIA- AND FLAGELLA-ASSOCIATED PROTEIN 57"/>
    <property type="match status" value="1"/>
</dbReference>
<gene>
    <name evidence="1" type="ORF">CK820_G0025540</name>
</gene>
<protein>
    <submittedName>
        <fullName evidence="1">CFAP57 isoform 5</fullName>
    </submittedName>
    <submittedName>
        <fullName evidence="2">CFAP57 isoform 6</fullName>
    </submittedName>
</protein>
<dbReference type="Proteomes" id="UP000236370">
    <property type="component" value="Unassembled WGS sequence"/>
</dbReference>
<dbReference type="PANTHER" id="PTHR32215">
    <property type="entry name" value="CILIA- AND FLAGELLA-ASSOCIATED PROTEIN 57"/>
    <property type="match status" value="1"/>
</dbReference>
<reference evidence="1 3" key="1">
    <citation type="submission" date="2017-12" db="EMBL/GenBank/DDBJ databases">
        <title>High-resolution comparative analysis of great ape genomes.</title>
        <authorList>
            <person name="Pollen A."/>
            <person name="Hastie A."/>
            <person name="Hormozdiari F."/>
            <person name="Dougherty M."/>
            <person name="Liu R."/>
            <person name="Chaisson M."/>
            <person name="Hoppe E."/>
            <person name="Hill C."/>
            <person name="Pang A."/>
            <person name="Hillier L."/>
            <person name="Baker C."/>
            <person name="Armstrong J."/>
            <person name="Shendure J."/>
            <person name="Paten B."/>
            <person name="Wilson R."/>
            <person name="Chao H."/>
            <person name="Schneider V."/>
            <person name="Ventura M."/>
            <person name="Kronenberg Z."/>
            <person name="Murali S."/>
            <person name="Gordon D."/>
            <person name="Cantsilieris S."/>
            <person name="Munson K."/>
            <person name="Nelson B."/>
            <person name="Raja A."/>
            <person name="Underwood J."/>
            <person name="Diekhans M."/>
            <person name="Fiddes I."/>
            <person name="Haussler D."/>
            <person name="Eichler E."/>
        </authorList>
    </citation>
    <scope>NUCLEOTIDE SEQUENCE [LARGE SCALE GENOMIC DNA]</scope>
    <source>
        <strain evidence="1">Yerkes chimp pedigree #C0471</strain>
        <tissue evidence="1">Blood</tissue>
    </source>
</reference>
<evidence type="ECO:0000313" key="2">
    <source>
        <dbReference type="EMBL" id="PNI52635.1"/>
    </source>
</evidence>
<evidence type="ECO:0000313" key="1">
    <source>
        <dbReference type="EMBL" id="PNI52634.1"/>
    </source>
</evidence>
<sequence length="63" mass="7374">MSAVVAQTLHVFGLRSHVANNIFYFDEQIIIFPSGNHCVKYNVDQKWQKFIPGSFWLLYRGQI</sequence>
<organism evidence="1 3">
    <name type="scientific">Pan troglodytes</name>
    <name type="common">Chimpanzee</name>
    <dbReference type="NCBI Taxonomy" id="9598"/>
    <lineage>
        <taxon>Eukaryota</taxon>
        <taxon>Metazoa</taxon>
        <taxon>Chordata</taxon>
        <taxon>Craniata</taxon>
        <taxon>Vertebrata</taxon>
        <taxon>Euteleostomi</taxon>
        <taxon>Mammalia</taxon>
        <taxon>Eutheria</taxon>
        <taxon>Euarchontoglires</taxon>
        <taxon>Primates</taxon>
        <taxon>Haplorrhini</taxon>
        <taxon>Catarrhini</taxon>
        <taxon>Hominidae</taxon>
        <taxon>Pan</taxon>
    </lineage>
</organism>
<name>A0A2J8LZB6_PANTR</name>
<comment type="caution">
    <text evidence="1">The sequence shown here is derived from an EMBL/GenBank/DDBJ whole genome shotgun (WGS) entry which is preliminary data.</text>
</comment>
<dbReference type="SMR" id="A0A2J8LZB6"/>
<dbReference type="InterPro" id="IPR052993">
    <property type="entry name" value="CFA-57"/>
</dbReference>
<evidence type="ECO:0000313" key="3">
    <source>
        <dbReference type="Proteomes" id="UP000236370"/>
    </source>
</evidence>
<dbReference type="EMBL" id="NBAG03000275">
    <property type="protein sequence ID" value="PNI52634.1"/>
    <property type="molecule type" value="Genomic_DNA"/>
</dbReference>
<dbReference type="EMBL" id="NBAG03000275">
    <property type="protein sequence ID" value="PNI52635.1"/>
    <property type="molecule type" value="Genomic_DNA"/>
</dbReference>